<dbReference type="EnsemblMetazoa" id="AGAP012631-RA">
    <property type="protein sequence ID" value="AGAP012631-PA"/>
    <property type="gene ID" value="AGAP012631"/>
</dbReference>
<dbReference type="EMBL" id="AAAB01006508">
    <property type="protein sequence ID" value="EAA02782.3"/>
    <property type="molecule type" value="Genomic_DNA"/>
</dbReference>
<dbReference type="VEuPathDB" id="VectorBase:AGAP012631"/>
<reference evidence="2 4" key="3">
    <citation type="journal article" date="2004" name="Trends Parasitol.">
        <title>The Anopheles gambiae genome: an update.</title>
        <authorList>
            <person name="Mongin E."/>
            <person name="Louis C."/>
            <person name="Holt R.A."/>
            <person name="Birney E."/>
            <person name="Collins F.H."/>
        </authorList>
    </citation>
    <scope>NUCLEOTIDE SEQUENCE [LARGE SCALE GENOMIC DNA]</scope>
    <source>
        <strain evidence="2 4">PEST</strain>
    </source>
</reference>
<dbReference type="InterPro" id="IPR000008">
    <property type="entry name" value="C2_dom"/>
</dbReference>
<dbReference type="HOGENOM" id="CLU_3001556_0_0_1"/>
<dbReference type="eggNOG" id="KOG0905">
    <property type="taxonomic scope" value="Eukaryota"/>
</dbReference>
<dbReference type="Gene3D" id="2.60.40.150">
    <property type="entry name" value="C2 domain"/>
    <property type="match status" value="1"/>
</dbReference>
<reference evidence="2 4" key="4">
    <citation type="journal article" date="2007" name="Genome Biol.">
        <title>Update of the Anopheles gambiae PEST genome assembly.</title>
        <authorList>
            <person name="Sharakhova M.V."/>
            <person name="Hammond M.P."/>
            <person name="Lobo N.F."/>
            <person name="Krzywinski J."/>
            <person name="Unger M.F."/>
            <person name="Hillenmeyer M.E."/>
            <person name="Bruggner R.V."/>
            <person name="Birney E."/>
            <person name="Collins F.H."/>
        </authorList>
    </citation>
    <scope>NUCLEOTIDE SEQUENCE [LARGE SCALE GENOMIC DNA]</scope>
    <source>
        <strain evidence="2 4">PEST</strain>
    </source>
</reference>
<evidence type="ECO:0000313" key="2">
    <source>
        <dbReference type="EMBL" id="EAA02782.3"/>
    </source>
</evidence>
<dbReference type="SUPFAM" id="SSF49562">
    <property type="entry name" value="C2 domain (Calcium/lipid-binding domain, CaLB)"/>
    <property type="match status" value="1"/>
</dbReference>
<name>Q7QLL5_ANOGA</name>
<accession>Q7QLL5</accession>
<dbReference type="STRING" id="7165.Q7QLL5"/>
<reference evidence="3" key="6">
    <citation type="submission" date="2021-01" db="UniProtKB">
        <authorList>
            <consortium name="EnsemblMetazoa"/>
        </authorList>
    </citation>
    <scope>IDENTIFICATION</scope>
    <source>
        <strain evidence="3">PEST</strain>
    </source>
</reference>
<proteinExistence type="predicted"/>
<dbReference type="OMA" id="RETIQWH"/>
<organism evidence="2">
    <name type="scientific">Anopheles gambiae</name>
    <name type="common">African malaria mosquito</name>
    <dbReference type="NCBI Taxonomy" id="7165"/>
    <lineage>
        <taxon>Eukaryota</taxon>
        <taxon>Metazoa</taxon>
        <taxon>Ecdysozoa</taxon>
        <taxon>Arthropoda</taxon>
        <taxon>Hexapoda</taxon>
        <taxon>Insecta</taxon>
        <taxon>Pterygota</taxon>
        <taxon>Neoptera</taxon>
        <taxon>Endopterygota</taxon>
        <taxon>Diptera</taxon>
        <taxon>Nematocera</taxon>
        <taxon>Culicoidea</taxon>
        <taxon>Culicidae</taxon>
        <taxon>Anophelinae</taxon>
        <taxon>Anopheles</taxon>
    </lineage>
</organism>
<dbReference type="Proteomes" id="UP000007062">
    <property type="component" value="Unassembled WGS sequence"/>
</dbReference>
<dbReference type="PaxDb" id="7165-AGAP012631-PA"/>
<dbReference type="PROSITE" id="PS50004">
    <property type="entry name" value="C2"/>
    <property type="match status" value="1"/>
</dbReference>
<evidence type="ECO:0000313" key="4">
    <source>
        <dbReference type="Proteomes" id="UP000007062"/>
    </source>
</evidence>
<reference evidence="2" key="2">
    <citation type="submission" date="2002-03" db="EMBL/GenBank/DDBJ databases">
        <authorList>
            <consortium name="The Anopheles Genome Sequencing Consortium"/>
        </authorList>
    </citation>
    <scope>NUCLEOTIDE SEQUENCE</scope>
    <source>
        <strain evidence="2">PEST</strain>
    </source>
</reference>
<reference evidence="2" key="5">
    <citation type="submission" date="2011-05" db="EMBL/GenBank/DDBJ databases">
        <authorList>
            <consortium name="VectorBase"/>
        </authorList>
    </citation>
    <scope>NUCLEOTIDE SEQUENCE</scope>
    <source>
        <strain evidence="2">PEST</strain>
    </source>
</reference>
<dbReference type="InterPro" id="IPR035892">
    <property type="entry name" value="C2_domain_sf"/>
</dbReference>
<feature type="domain" description="C2" evidence="1">
    <location>
        <begin position="1"/>
        <end position="54"/>
    </location>
</feature>
<dbReference type="Pfam" id="PF00168">
    <property type="entry name" value="C2"/>
    <property type="match status" value="1"/>
</dbReference>
<dbReference type="AlphaFoldDB" id="Q7QLL5"/>
<keyword evidence="4" id="KW-1185">Reference proteome</keyword>
<sequence>METLEYRLPLEFIQKKVLHVTIWSHDSLQENAFLGGIELPLAEIDLRRETIQWHQLGYLTRV</sequence>
<evidence type="ECO:0000313" key="3">
    <source>
        <dbReference type="EnsemblMetazoa" id="AGAP012631-PA"/>
    </source>
</evidence>
<protein>
    <submittedName>
        <fullName evidence="2">AGAP012631-PA</fullName>
    </submittedName>
</protein>
<dbReference type="VEuPathDB" id="VectorBase:AGAMI1_000983"/>
<reference evidence="2 4" key="1">
    <citation type="journal article" date="2002" name="Science">
        <title>The genome sequence of the malaria mosquito Anopheles gambiae.</title>
        <authorList>
            <person name="Holt R.A."/>
            <person name="Subramanian G.M."/>
            <person name="Halpern A."/>
            <person name="Sutton G.G."/>
            <person name="Charlab R."/>
            <person name="Nusskern D.R."/>
            <person name="Wincker P."/>
            <person name="Clark A.G."/>
            <person name="Ribeiro J.M."/>
            <person name="Wides R."/>
            <person name="Salzberg S.L."/>
            <person name="Loftus B."/>
            <person name="Yandell M."/>
            <person name="Majoros W.H."/>
            <person name="Rusch D.B."/>
            <person name="Lai Z."/>
            <person name="Kraft C.L."/>
            <person name="Abril J.F."/>
            <person name="Anthouard V."/>
            <person name="Arensburger P."/>
            <person name="Atkinson P.W."/>
            <person name="Baden H."/>
            <person name="de Berardinis V."/>
            <person name="Baldwin D."/>
            <person name="Benes V."/>
            <person name="Biedler J."/>
            <person name="Blass C."/>
            <person name="Bolanos R."/>
            <person name="Boscus D."/>
            <person name="Barnstead M."/>
            <person name="Cai S."/>
            <person name="Center A."/>
            <person name="Chaturverdi K."/>
            <person name="Christophides G.K."/>
            <person name="Chrystal M.A."/>
            <person name="Clamp M."/>
            <person name="Cravchik A."/>
            <person name="Curwen V."/>
            <person name="Dana A."/>
            <person name="Delcher A."/>
            <person name="Dew I."/>
            <person name="Evans C.A."/>
            <person name="Flanigan M."/>
            <person name="Grundschober-Freimoser A."/>
            <person name="Friedli L."/>
            <person name="Gu Z."/>
            <person name="Guan P."/>
            <person name="Guigo R."/>
            <person name="Hillenmeyer M.E."/>
            <person name="Hladun S.L."/>
            <person name="Hogan J.R."/>
            <person name="Hong Y.S."/>
            <person name="Hoover J."/>
            <person name="Jaillon O."/>
            <person name="Ke Z."/>
            <person name="Kodira C."/>
            <person name="Kokoza E."/>
            <person name="Koutsos A."/>
            <person name="Letunic I."/>
            <person name="Levitsky A."/>
            <person name="Liang Y."/>
            <person name="Lin J.J."/>
            <person name="Lobo N.F."/>
            <person name="Lopez J.R."/>
            <person name="Malek J.A."/>
            <person name="McIntosh T.C."/>
            <person name="Meister S."/>
            <person name="Miller J."/>
            <person name="Mobarry C."/>
            <person name="Mongin E."/>
            <person name="Murphy S.D."/>
            <person name="O'Brochta D.A."/>
            <person name="Pfannkoch C."/>
            <person name="Qi R."/>
            <person name="Regier M.A."/>
            <person name="Remington K."/>
            <person name="Shao H."/>
            <person name="Sharakhova M.V."/>
            <person name="Sitter C.D."/>
            <person name="Shetty J."/>
            <person name="Smith T.J."/>
            <person name="Strong R."/>
            <person name="Sun J."/>
            <person name="Thomasova D."/>
            <person name="Ton L.Q."/>
            <person name="Topalis P."/>
            <person name="Tu Z."/>
            <person name="Unger M.F."/>
            <person name="Walenz B."/>
            <person name="Wang A."/>
            <person name="Wang J."/>
            <person name="Wang M."/>
            <person name="Wang X."/>
            <person name="Woodford K.J."/>
            <person name="Wortman J.R."/>
            <person name="Wu M."/>
            <person name="Yao A."/>
            <person name="Zdobnov E.M."/>
            <person name="Zhang H."/>
            <person name="Zhao Q."/>
            <person name="Zhao S."/>
            <person name="Zhu S.C."/>
            <person name="Zhimulev I."/>
            <person name="Coluzzi M."/>
            <person name="della Torre A."/>
            <person name="Roth C.W."/>
            <person name="Louis C."/>
            <person name="Kalush F."/>
            <person name="Mural R.J."/>
            <person name="Myers E.W."/>
            <person name="Adams M.D."/>
            <person name="Smith H.O."/>
            <person name="Broder S."/>
            <person name="Gardner M.J."/>
            <person name="Fraser C.M."/>
            <person name="Birney E."/>
            <person name="Bork P."/>
            <person name="Brey P.T."/>
            <person name="Venter J.C."/>
            <person name="Weissenbach J."/>
            <person name="Kafatos F.C."/>
            <person name="Collins F.H."/>
            <person name="Hoffman S.L."/>
        </authorList>
    </citation>
    <scope>NUCLEOTIDE SEQUENCE [LARGE SCALE GENOMIC DNA]</scope>
    <source>
        <strain evidence="2 4">PEST</strain>
    </source>
</reference>
<gene>
    <name evidence="2" type="ORF">AgaP_AGAP012631</name>
</gene>
<evidence type="ECO:0000259" key="1">
    <source>
        <dbReference type="PROSITE" id="PS50004"/>
    </source>
</evidence>